<dbReference type="PROSITE" id="PS01156">
    <property type="entry name" value="TONB_DEPENDENT_REC_2"/>
    <property type="match status" value="1"/>
</dbReference>
<evidence type="ECO:0000256" key="13">
    <source>
        <dbReference type="RuleBase" id="RU003357"/>
    </source>
</evidence>
<feature type="domain" description="TonB-dependent receptor plug" evidence="16">
    <location>
        <begin position="57"/>
        <end position="156"/>
    </location>
</feature>
<keyword evidence="5 11" id="KW-0812">Transmembrane</keyword>
<keyword evidence="7 13" id="KW-0798">TonB box</keyword>
<evidence type="ECO:0000256" key="12">
    <source>
        <dbReference type="PROSITE-ProRule" id="PRU10144"/>
    </source>
</evidence>
<dbReference type="AlphaFoldDB" id="A0A379CCB9"/>
<dbReference type="Gene3D" id="2.170.130.10">
    <property type="entry name" value="TonB-dependent receptor, plug domain"/>
    <property type="match status" value="1"/>
</dbReference>
<dbReference type="CDD" id="cd01347">
    <property type="entry name" value="ligand_gated_channel"/>
    <property type="match status" value="1"/>
</dbReference>
<dbReference type="PANTHER" id="PTHR30069">
    <property type="entry name" value="TONB-DEPENDENT OUTER MEMBRANE RECEPTOR"/>
    <property type="match status" value="1"/>
</dbReference>
<feature type="signal peptide" evidence="14">
    <location>
        <begin position="1"/>
        <end position="24"/>
    </location>
</feature>
<evidence type="ECO:0000256" key="7">
    <source>
        <dbReference type="ARBA" id="ARBA00023077"/>
    </source>
</evidence>
<dbReference type="InterPro" id="IPR000531">
    <property type="entry name" value="Beta-barrel_TonB"/>
</dbReference>
<reference evidence="17 18" key="1">
    <citation type="submission" date="2018-06" db="EMBL/GenBank/DDBJ databases">
        <authorList>
            <consortium name="Pathogen Informatics"/>
            <person name="Doyle S."/>
        </authorList>
    </citation>
    <scope>NUCLEOTIDE SEQUENCE [LARGE SCALE GENOMIC DNA]</scope>
    <source>
        <strain evidence="17 18">NCTC12872</strain>
    </source>
</reference>
<keyword evidence="10 11" id="KW-0998">Cell outer membrane</keyword>
<evidence type="ECO:0000256" key="14">
    <source>
        <dbReference type="SAM" id="SignalP"/>
    </source>
</evidence>
<keyword evidence="6 14" id="KW-0732">Signal</keyword>
<dbReference type="Pfam" id="PF07715">
    <property type="entry name" value="Plug"/>
    <property type="match status" value="1"/>
</dbReference>
<evidence type="ECO:0000256" key="5">
    <source>
        <dbReference type="ARBA" id="ARBA00022692"/>
    </source>
</evidence>
<comment type="subcellular location">
    <subcellularLocation>
        <location evidence="1 11">Cell outer membrane</location>
        <topology evidence="1 11">Multi-pass membrane protein</topology>
    </subcellularLocation>
</comment>
<evidence type="ECO:0000256" key="10">
    <source>
        <dbReference type="ARBA" id="ARBA00023237"/>
    </source>
</evidence>
<dbReference type="InterPro" id="IPR010917">
    <property type="entry name" value="TonB_rcpt_CS"/>
</dbReference>
<accession>A0A379CCB9</accession>
<keyword evidence="18" id="KW-1185">Reference proteome</keyword>
<dbReference type="InterPro" id="IPR010949">
    <property type="entry name" value="TonB_Hb/transfer/lactofer_rcpt"/>
</dbReference>
<dbReference type="InterPro" id="IPR012910">
    <property type="entry name" value="Plug_dom"/>
</dbReference>
<keyword evidence="8 11" id="KW-0472">Membrane</keyword>
<dbReference type="EMBL" id="UGTA01000001">
    <property type="protein sequence ID" value="SUB59941.1"/>
    <property type="molecule type" value="Genomic_DNA"/>
</dbReference>
<dbReference type="RefSeq" id="WP_115316385.1">
    <property type="nucleotide sequence ID" value="NZ_LWIF01000001.1"/>
</dbReference>
<dbReference type="GO" id="GO:0009279">
    <property type="term" value="C:cell outer membrane"/>
    <property type="evidence" value="ECO:0007669"/>
    <property type="project" value="UniProtKB-SubCell"/>
</dbReference>
<sequence length="925" mass="105503">MKQHTFQLTTVAFLVSIFSGSVLAEQATELNDVYIKGSKKVHRKTTEITGLGKIVKNSNTINKEQVLDIRDLTRYDPGISVVEQGQGASTGYSIRGLDKNRVGLAVDGVPQIQYYTSRFNSVNSGAVNEIEYENIQSIEISKGASSSEFGSGSLGGSVQFRTKEASDIIQKGNNWGFQSKTAYTGKNNRFTQSLAAAGRENGFEALAIYTYRNGNEIKAHKDAGSKSTNVTHSEFVERNENNWFKYKKEDGTWTEPKHTVGFREPNLPENSVYHKITETMSGEELTGANRLLPNTMDTDSKSLLLKLGYHFNSQHFIGTTLENTRQNYRGRDMTLPAFWSNSDIFSQSRDGRIKSKDNPAHGIYLDDPFDGLAIEDPMLAADNGKITKNGQTFNLKDSSAHPHAGRGMKYTRVKLFEDLHKKNRFGINYRYQGGWLDALNFTFDTQNIELKNREQQLNCSTYPTVDKNCRATLDKSWSYYSTQTATYAEKHTLFKVEMDKQFDTYGIRHKVTATLGQDSYRSTHRRFDWYQENVVMKQSSGKGNGVENNPRHYELKDRALFRIDRCGDGRYEDNSCVPSKITGYNRFIGLKDHLKINKYVSLGFGARFDHNRVNSSDEFTTNGDYKNFSWNVGTVIKPYKHIAVSYRISNGFRVPSFQEHFGYRLQGNRKDTIIDDAFVNRVFKNRRIDPEKSLNQELSVSVNGDWGYLEASTFYNNYKDLITRAEKDEGKLRNIGFYNTQNIDLAGINILAKIDWNGVYNKIPEGFSSSFAYNKVKVKKVWVNPIYKDVTTPLLDTIQPARYIVGLAYDNPNEKWGIGSIFTYSEAKKITELQGVHNLGRVQYGKSVSKKASRSWFTVDLNGYYQFNKNTTLRAGINNVFNHRYVMWEQLRQTAESTAHKQKEGNYTRFAAPGRNYSLQIEMKF</sequence>
<evidence type="ECO:0000313" key="18">
    <source>
        <dbReference type="Proteomes" id="UP000255417"/>
    </source>
</evidence>
<evidence type="ECO:0000313" key="17">
    <source>
        <dbReference type="EMBL" id="SUB59941.1"/>
    </source>
</evidence>
<dbReference type="OrthoDB" id="9764669at2"/>
<dbReference type="SUPFAM" id="SSF56935">
    <property type="entry name" value="Porins"/>
    <property type="match status" value="1"/>
</dbReference>
<organism evidence="17 18">
    <name type="scientific">Phocoenobacter uteri</name>
    <dbReference type="NCBI Taxonomy" id="146806"/>
    <lineage>
        <taxon>Bacteria</taxon>
        <taxon>Pseudomonadati</taxon>
        <taxon>Pseudomonadota</taxon>
        <taxon>Gammaproteobacteria</taxon>
        <taxon>Pasteurellales</taxon>
        <taxon>Pasteurellaceae</taxon>
        <taxon>Phocoenobacter</taxon>
    </lineage>
</organism>
<dbReference type="GO" id="GO:0044718">
    <property type="term" value="P:siderophore transmembrane transport"/>
    <property type="evidence" value="ECO:0007669"/>
    <property type="project" value="TreeGrafter"/>
</dbReference>
<evidence type="ECO:0000256" key="11">
    <source>
        <dbReference type="PROSITE-ProRule" id="PRU01360"/>
    </source>
</evidence>
<dbReference type="InterPro" id="IPR037066">
    <property type="entry name" value="Plug_dom_sf"/>
</dbReference>
<name>A0A379CCB9_9PAST</name>
<dbReference type="GO" id="GO:0015091">
    <property type="term" value="F:ferric iron transmembrane transporter activity"/>
    <property type="evidence" value="ECO:0007669"/>
    <property type="project" value="InterPro"/>
</dbReference>
<protein>
    <submittedName>
        <fullName evidence="17">Transferrin-binding protein 1</fullName>
    </submittedName>
</protein>
<evidence type="ECO:0000256" key="1">
    <source>
        <dbReference type="ARBA" id="ARBA00004571"/>
    </source>
</evidence>
<feature type="short sequence motif" description="TonB C-terminal box" evidence="12">
    <location>
        <begin position="908"/>
        <end position="925"/>
    </location>
</feature>
<keyword evidence="3 11" id="KW-0813">Transport</keyword>
<keyword evidence="4 11" id="KW-1134">Transmembrane beta strand</keyword>
<dbReference type="InterPro" id="IPR036942">
    <property type="entry name" value="Beta-barrel_TonB_sf"/>
</dbReference>
<dbReference type="NCBIfam" id="TIGR01776">
    <property type="entry name" value="TonB-tbp-lbp"/>
    <property type="match status" value="1"/>
</dbReference>
<dbReference type="Gene3D" id="2.40.170.20">
    <property type="entry name" value="TonB-dependent receptor, beta-barrel domain"/>
    <property type="match status" value="1"/>
</dbReference>
<dbReference type="InterPro" id="IPR039426">
    <property type="entry name" value="TonB-dep_rcpt-like"/>
</dbReference>
<dbReference type="GO" id="GO:0015344">
    <property type="term" value="F:siderophore uptake transmembrane transporter activity"/>
    <property type="evidence" value="ECO:0007669"/>
    <property type="project" value="TreeGrafter"/>
</dbReference>
<evidence type="ECO:0000256" key="3">
    <source>
        <dbReference type="ARBA" id="ARBA00022448"/>
    </source>
</evidence>
<dbReference type="PROSITE" id="PS52016">
    <property type="entry name" value="TONB_DEPENDENT_REC_3"/>
    <property type="match status" value="1"/>
</dbReference>
<evidence type="ECO:0000256" key="2">
    <source>
        <dbReference type="ARBA" id="ARBA00009810"/>
    </source>
</evidence>
<comment type="similarity">
    <text evidence="2 11 13">Belongs to the TonB-dependent receptor family.</text>
</comment>
<feature type="domain" description="TonB-dependent receptor-like beta-barrel" evidence="15">
    <location>
        <begin position="422"/>
        <end position="880"/>
    </location>
</feature>
<dbReference type="Proteomes" id="UP000255417">
    <property type="component" value="Unassembled WGS sequence"/>
</dbReference>
<evidence type="ECO:0000256" key="6">
    <source>
        <dbReference type="ARBA" id="ARBA00022729"/>
    </source>
</evidence>
<dbReference type="NCBIfam" id="TIGR01786">
    <property type="entry name" value="TonB-hemlactrns"/>
    <property type="match status" value="1"/>
</dbReference>
<evidence type="ECO:0000259" key="15">
    <source>
        <dbReference type="Pfam" id="PF00593"/>
    </source>
</evidence>
<dbReference type="InterPro" id="IPR010948">
    <property type="entry name" value="TonB_lacto/transferrin_rcpt"/>
</dbReference>
<keyword evidence="9" id="KW-0675">Receptor</keyword>
<feature type="chain" id="PRO_5016606647" evidence="14">
    <location>
        <begin position="25"/>
        <end position="925"/>
    </location>
</feature>
<gene>
    <name evidence="17" type="primary">tbp1</name>
    <name evidence="17" type="ORF">NCTC12872_02000</name>
</gene>
<evidence type="ECO:0000256" key="4">
    <source>
        <dbReference type="ARBA" id="ARBA00022452"/>
    </source>
</evidence>
<proteinExistence type="inferred from homology"/>
<evidence type="ECO:0000256" key="9">
    <source>
        <dbReference type="ARBA" id="ARBA00023170"/>
    </source>
</evidence>
<evidence type="ECO:0000256" key="8">
    <source>
        <dbReference type="ARBA" id="ARBA00023136"/>
    </source>
</evidence>
<evidence type="ECO:0000259" key="16">
    <source>
        <dbReference type="Pfam" id="PF07715"/>
    </source>
</evidence>
<dbReference type="Pfam" id="PF00593">
    <property type="entry name" value="TonB_dep_Rec_b-barrel"/>
    <property type="match status" value="1"/>
</dbReference>
<dbReference type="PANTHER" id="PTHR30069:SF54">
    <property type="entry name" value="TRANSFERRIN-BINDING PROTEIN A"/>
    <property type="match status" value="1"/>
</dbReference>